<evidence type="ECO:0000256" key="1">
    <source>
        <dbReference type="SAM" id="MobiDB-lite"/>
    </source>
</evidence>
<name>A0A9N7TV13_PLEPL</name>
<evidence type="ECO:0000313" key="3">
    <source>
        <dbReference type="Proteomes" id="UP001153269"/>
    </source>
</evidence>
<dbReference type="Proteomes" id="UP001153269">
    <property type="component" value="Unassembled WGS sequence"/>
</dbReference>
<feature type="region of interest" description="Disordered" evidence="1">
    <location>
        <begin position="50"/>
        <end position="72"/>
    </location>
</feature>
<keyword evidence="3" id="KW-1185">Reference proteome</keyword>
<proteinExistence type="predicted"/>
<comment type="caution">
    <text evidence="2">The sequence shown here is derived from an EMBL/GenBank/DDBJ whole genome shotgun (WGS) entry which is preliminary data.</text>
</comment>
<feature type="compositionally biased region" description="Low complexity" evidence="1">
    <location>
        <begin position="52"/>
        <end position="65"/>
    </location>
</feature>
<sequence>MGLFRWQEVDPGLTLGQFILHTGYHGGLQLPTVRLEQIHTTHHMEICREALGPEGSSSLSSEQPSIDSTETHTTLLARNRMPLNACSRGPWKDKNASLFPSCF</sequence>
<dbReference type="AlphaFoldDB" id="A0A9N7TV13"/>
<protein>
    <submittedName>
        <fullName evidence="2">Uncharacterized protein</fullName>
    </submittedName>
</protein>
<reference evidence="2" key="1">
    <citation type="submission" date="2020-03" db="EMBL/GenBank/DDBJ databases">
        <authorList>
            <person name="Weist P."/>
        </authorList>
    </citation>
    <scope>NUCLEOTIDE SEQUENCE</scope>
</reference>
<evidence type="ECO:0000313" key="2">
    <source>
        <dbReference type="EMBL" id="CAB1418634.1"/>
    </source>
</evidence>
<accession>A0A9N7TV13</accession>
<dbReference type="EMBL" id="CADEAL010000335">
    <property type="protein sequence ID" value="CAB1418634.1"/>
    <property type="molecule type" value="Genomic_DNA"/>
</dbReference>
<gene>
    <name evidence="2" type="ORF">PLEPLA_LOCUS6460</name>
</gene>
<organism evidence="2 3">
    <name type="scientific">Pleuronectes platessa</name>
    <name type="common">European plaice</name>
    <dbReference type="NCBI Taxonomy" id="8262"/>
    <lineage>
        <taxon>Eukaryota</taxon>
        <taxon>Metazoa</taxon>
        <taxon>Chordata</taxon>
        <taxon>Craniata</taxon>
        <taxon>Vertebrata</taxon>
        <taxon>Euteleostomi</taxon>
        <taxon>Actinopterygii</taxon>
        <taxon>Neopterygii</taxon>
        <taxon>Teleostei</taxon>
        <taxon>Neoteleostei</taxon>
        <taxon>Acanthomorphata</taxon>
        <taxon>Carangaria</taxon>
        <taxon>Pleuronectiformes</taxon>
        <taxon>Pleuronectoidei</taxon>
        <taxon>Pleuronectidae</taxon>
        <taxon>Pleuronectes</taxon>
    </lineage>
</organism>